<feature type="compositionally biased region" description="Gly residues" evidence="5">
    <location>
        <begin position="207"/>
        <end position="225"/>
    </location>
</feature>
<sequence>MTDLERSVLDFYQINTAYPDVWPVDKNNDSDASDEETGAISAKDKERKAKLNRRKSRYQALERAATQRASTLPGGADKGVQRDEPDPLGTTDSVILALKRNGVKSVQDDPKLRNRFLLSSTTFSPALFLSQVHTDASTESLVAGLDVLSRSIDQKSASLKVLVESNFERFVRAKATIDNVYKEMKYHGSEPTPPPRNRAHSRHSSRSGGGFRGSISGGISGGALGSPGTPPGGNDTRKRNALVKESEYGVMGIKVPLLEVSAKAEDVWGPALGGREKEETLRVVSGELNRFQEYVEASAAITESIKRNDHESLVEEYHKARRFADEARVLVKELEAKSASAKPKEKGEGGDEESDETRPTDEQMYQILLAARMWHDVEDQIQAYKRDVWRRLTSMHSSVARGGRIDTTGPSGAGGIRGDQHMELIGLLLELGVEDNPIWVWLLSRYDYLKGKIQAVCDRTKVEIEVLRRRLATADKPAPHIIAAHLRSIGRQTIESKISSLDSPDVIELWDKVHYFLVSLLSAQGILGEVVEFWHTVEGFVDGRTQKSLPAGYRGESQTHHRLSQQGAVDLQKGAVELVDLIREHVFSFFAGPPPEDVSLLFSPIPLSPRTPMSTTSLNGGFGGNGGGGNGPGPLSPNSLRDPRFNLDPKNPPPPSPRRGEAWEKFAFWPPWSNSVSGVHYLSKLLALVGSGASEMASIGGSVQGRGADPAEVERLKTLVGAVRERCVAALCAAWNKDAENVKYVEDWHRAADRRDVTKMPAAFAAFEGAILSGMQKILYVSEAMNKPGAGDIVLPPPTKLLQMVRAQYVTTLYKALSGMVENAERPVKKADDDWTTTDADGVGYVAPPSATAISTAAMSSLSNDSRAASSIMDNGAFNAGDRNVRMLLTLSNLQSLRAEVVPRLNTQFENAFSVKLTDETKTIRDVLGQIDTRLFLSYTRPSVESLRRIIRAGVVDHPTTTAPPGGKPREARPYVYEALLLLVLVHSQVSTTAASLTQQVLSHLLEQMSRELLDAFKQQPRSTAVAQYDLAGLMQATLDVEFIAQALSQYTTERASELQGQIYQELDARTDDDARARLQGELPEMRSVLKRLRETSKNEFACFRKPKRSGGGGGGREGGVGGGGGGGGDGTASPAPPPNNPSQGM</sequence>
<evidence type="ECO:0000256" key="4">
    <source>
        <dbReference type="RuleBase" id="RU365069"/>
    </source>
</evidence>
<organism evidence="7 8">
    <name type="scientific">Sporothrix eucalyptigena</name>
    <dbReference type="NCBI Taxonomy" id="1812306"/>
    <lineage>
        <taxon>Eukaryota</taxon>
        <taxon>Fungi</taxon>
        <taxon>Dikarya</taxon>
        <taxon>Ascomycota</taxon>
        <taxon>Pezizomycotina</taxon>
        <taxon>Sordariomycetes</taxon>
        <taxon>Sordariomycetidae</taxon>
        <taxon>Ophiostomatales</taxon>
        <taxon>Ophiostomataceae</taxon>
        <taxon>Sporothrix</taxon>
    </lineage>
</organism>
<accession>A0ABP0BVM3</accession>
<feature type="region of interest" description="Disordered" evidence="5">
    <location>
        <begin position="1101"/>
        <end position="1146"/>
    </location>
</feature>
<dbReference type="InterPro" id="IPR029175">
    <property type="entry name" value="EXOC2/Sec5"/>
</dbReference>
<evidence type="ECO:0000313" key="7">
    <source>
        <dbReference type="EMBL" id="CAK7223749.1"/>
    </source>
</evidence>
<comment type="subunit">
    <text evidence="4">Component of the exocyst complex.</text>
</comment>
<dbReference type="Pfam" id="PF15469">
    <property type="entry name" value="Sec5"/>
    <property type="match status" value="1"/>
</dbReference>
<keyword evidence="8" id="KW-1185">Reference proteome</keyword>
<evidence type="ECO:0000313" key="8">
    <source>
        <dbReference type="Proteomes" id="UP001642482"/>
    </source>
</evidence>
<evidence type="ECO:0000256" key="5">
    <source>
        <dbReference type="SAM" id="MobiDB-lite"/>
    </source>
</evidence>
<dbReference type="EMBL" id="CAWUHD010000051">
    <property type="protein sequence ID" value="CAK7223749.1"/>
    <property type="molecule type" value="Genomic_DNA"/>
</dbReference>
<evidence type="ECO:0000256" key="1">
    <source>
        <dbReference type="ARBA" id="ARBA00010578"/>
    </source>
</evidence>
<comment type="similarity">
    <text evidence="1 4">Belongs to the SEC5 family.</text>
</comment>
<gene>
    <name evidence="7" type="primary">SEC5</name>
    <name evidence="7" type="ORF">SEUCBS140593_005340</name>
</gene>
<dbReference type="PANTHER" id="PTHR13043">
    <property type="entry name" value="EXOCYST COMPLEX COMPONENT SEC5"/>
    <property type="match status" value="1"/>
</dbReference>
<keyword evidence="3 4" id="KW-0268">Exocytosis</keyword>
<feature type="compositionally biased region" description="Pro residues" evidence="5">
    <location>
        <begin position="1135"/>
        <end position="1146"/>
    </location>
</feature>
<reference evidence="7 8" key="1">
    <citation type="submission" date="2024-01" db="EMBL/GenBank/DDBJ databases">
        <authorList>
            <person name="Allen C."/>
            <person name="Tagirdzhanova G."/>
        </authorList>
    </citation>
    <scope>NUCLEOTIDE SEQUENCE [LARGE SCALE GENOMIC DNA]</scope>
</reference>
<proteinExistence type="inferred from homology"/>
<evidence type="ECO:0000256" key="2">
    <source>
        <dbReference type="ARBA" id="ARBA00022448"/>
    </source>
</evidence>
<keyword evidence="2 4" id="KW-0813">Transport</keyword>
<protein>
    <recommendedName>
        <fullName evidence="4">Exocyst complex component SEC5</fullName>
    </recommendedName>
</protein>
<dbReference type="PANTHER" id="PTHR13043:SF1">
    <property type="entry name" value="EXOCYST COMPLEX COMPONENT 2"/>
    <property type="match status" value="1"/>
</dbReference>
<name>A0ABP0BVM3_9PEZI</name>
<dbReference type="Proteomes" id="UP001642482">
    <property type="component" value="Unassembled WGS sequence"/>
</dbReference>
<feature type="region of interest" description="Disordered" evidence="5">
    <location>
        <begin position="612"/>
        <end position="659"/>
    </location>
</feature>
<feature type="region of interest" description="Disordered" evidence="5">
    <location>
        <begin position="335"/>
        <end position="360"/>
    </location>
</feature>
<comment type="function">
    <text evidence="4">Component of the exocyst complex involved in the docking of exocytic vesicles with fusion sites on the plasma membrane.</text>
</comment>
<feature type="compositionally biased region" description="Basic and acidic residues" evidence="5">
    <location>
        <begin position="335"/>
        <end position="349"/>
    </location>
</feature>
<feature type="compositionally biased region" description="Gly residues" evidence="5">
    <location>
        <begin position="1110"/>
        <end position="1131"/>
    </location>
</feature>
<feature type="region of interest" description="Disordered" evidence="5">
    <location>
        <begin position="185"/>
        <end position="238"/>
    </location>
</feature>
<evidence type="ECO:0000259" key="6">
    <source>
        <dbReference type="Pfam" id="PF15469"/>
    </source>
</evidence>
<feature type="compositionally biased region" description="Gly residues" evidence="5">
    <location>
        <begin position="620"/>
        <end position="632"/>
    </location>
</feature>
<comment type="caution">
    <text evidence="7">The sequence shown here is derived from an EMBL/GenBank/DDBJ whole genome shotgun (WGS) entry which is preliminary data.</text>
</comment>
<feature type="domain" description="Exocyst complex component EXOC2/Sec5 N-terminal" evidence="6">
    <location>
        <begin position="85"/>
        <end position="1104"/>
    </location>
</feature>
<evidence type="ECO:0000256" key="3">
    <source>
        <dbReference type="ARBA" id="ARBA00022483"/>
    </source>
</evidence>
<dbReference type="InterPro" id="IPR039481">
    <property type="entry name" value="EXOC2/Sec5_N_dom"/>
</dbReference>
<keyword evidence="4" id="KW-0653">Protein transport</keyword>
<feature type="region of interest" description="Disordered" evidence="5">
    <location>
        <begin position="22"/>
        <end position="89"/>
    </location>
</feature>